<organism evidence="9 10">
    <name type="scientific">Coccomyxa viridis</name>
    <dbReference type="NCBI Taxonomy" id="1274662"/>
    <lineage>
        <taxon>Eukaryota</taxon>
        <taxon>Viridiplantae</taxon>
        <taxon>Chlorophyta</taxon>
        <taxon>core chlorophytes</taxon>
        <taxon>Trebouxiophyceae</taxon>
        <taxon>Trebouxiophyceae incertae sedis</taxon>
        <taxon>Coccomyxaceae</taxon>
        <taxon>Coccomyxa</taxon>
    </lineage>
</organism>
<dbReference type="Proteomes" id="UP001497392">
    <property type="component" value="Unassembled WGS sequence"/>
</dbReference>
<dbReference type="InterPro" id="IPR036866">
    <property type="entry name" value="RibonucZ/Hydroxyglut_hydro"/>
</dbReference>
<evidence type="ECO:0000313" key="10">
    <source>
        <dbReference type="Proteomes" id="UP001497392"/>
    </source>
</evidence>
<keyword evidence="4" id="KW-0862">Zinc</keyword>
<dbReference type="CDD" id="cd07714">
    <property type="entry name" value="RNaseJ_MBL-fold"/>
    <property type="match status" value="1"/>
</dbReference>
<dbReference type="Gene3D" id="3.40.50.10710">
    <property type="entry name" value="Metallo-hydrolase/oxidoreductase"/>
    <property type="match status" value="1"/>
</dbReference>
<protein>
    <submittedName>
        <fullName evidence="9">G5947 protein</fullName>
    </submittedName>
</protein>
<keyword evidence="3" id="KW-0378">Hydrolase</keyword>
<keyword evidence="2" id="KW-0479">Metal-binding</keyword>
<evidence type="ECO:0000256" key="6">
    <source>
        <dbReference type="ARBA" id="ARBA00022884"/>
    </source>
</evidence>
<keyword evidence="5" id="KW-0269">Exonuclease</keyword>
<name>A0ABP1FU66_9CHLO</name>
<dbReference type="InterPro" id="IPR055132">
    <property type="entry name" value="RNase_J_b_CASP"/>
</dbReference>
<reference evidence="9 10" key="1">
    <citation type="submission" date="2024-06" db="EMBL/GenBank/DDBJ databases">
        <authorList>
            <person name="Kraege A."/>
            <person name="Thomma B."/>
        </authorList>
    </citation>
    <scope>NUCLEOTIDE SEQUENCE [LARGE SCALE GENOMIC DNA]</scope>
</reference>
<dbReference type="InterPro" id="IPR042173">
    <property type="entry name" value="RNase_J_2"/>
</dbReference>
<evidence type="ECO:0000256" key="4">
    <source>
        <dbReference type="ARBA" id="ARBA00022833"/>
    </source>
</evidence>
<dbReference type="Pfam" id="PF22505">
    <property type="entry name" value="RNase_J_b_CASP"/>
    <property type="match status" value="1"/>
</dbReference>
<dbReference type="EMBL" id="CAXHTA020000008">
    <property type="protein sequence ID" value="CAL5223433.1"/>
    <property type="molecule type" value="Genomic_DNA"/>
</dbReference>
<evidence type="ECO:0000256" key="1">
    <source>
        <dbReference type="ARBA" id="ARBA00022722"/>
    </source>
</evidence>
<evidence type="ECO:0000256" key="7">
    <source>
        <dbReference type="SAM" id="MobiDB-lite"/>
    </source>
</evidence>
<evidence type="ECO:0000256" key="3">
    <source>
        <dbReference type="ARBA" id="ARBA00022801"/>
    </source>
</evidence>
<dbReference type="PANTHER" id="PTHR43694:SF1">
    <property type="entry name" value="RIBONUCLEASE J"/>
    <property type="match status" value="1"/>
</dbReference>
<accession>A0ABP1FU66</accession>
<feature type="region of interest" description="Disordered" evidence="7">
    <location>
        <begin position="569"/>
        <end position="596"/>
    </location>
</feature>
<sequence>MFKQSAGQSLDDRPCIQLPHDANCLTLKPKRAAAPRRSSRTAVKCQAGRRRQRTYIASDGKEHLGSALTHVQNRAFPGPPADEGPPLRILPIGGLGEIGMNCMLVGVKDRYILIDAGLMFPDFTDLGMQKILPDTSFLHRWRSKIEAVIITHGHEDHIGAMPWVVPALDPDTPIYSGGFPMQLIKRRMQEYNLWDEKRFKTFKMDERFQLGPFECQPIRVTHSIPDCCGMILRSEHGNIVHTGDWKIDEDPMDGDKFDRNTFEQVSKEGVALFMSDSTNVLSPGRTLSETTVRDALVTRVLGHEGKGRVITTQFASNLHRLASVKQAADAAGRKICFIGMSLTTYLEAAHREGRAPFDPKELVPQEDMDAVDPNKLLVVTTGSQAEPRAALALASREASPLLRLTQSDLILYSAKVIPGNDTRVVEMMNNIARLGPEIAMSRSENLHTSGHAYREELEEVMKLVKPQHFLPVHGEYAFLCAHAQLARDIGITNTSVIRNGAFLGVSPKRNGKTVSTGSMQVLGDAKLRLFYNDGNKGTGTADEMALEERTTISTEGCVIADVAIVRPRGPPPQLQASTSGQDGSAAPAEAQDAQQRLRARVRVKTLAMWTDQGRLGQELCRAAEAAVMRLSLDASLLAVERVVEEGLARECRAYNQRKPLITVIAHELNSKAGAAAYANAVKSASAQMDQSQPGMGAGRQTRSRGGSPAGKARGRPPAGTSGPGLATPLPKALAAQRKSANPRERAGSKPGGDVEYP</sequence>
<dbReference type="SMART" id="SM00849">
    <property type="entry name" value="Lactamase_B"/>
    <property type="match status" value="1"/>
</dbReference>
<evidence type="ECO:0000256" key="5">
    <source>
        <dbReference type="ARBA" id="ARBA00022839"/>
    </source>
</evidence>
<evidence type="ECO:0000256" key="2">
    <source>
        <dbReference type="ARBA" id="ARBA00022723"/>
    </source>
</evidence>
<keyword evidence="10" id="KW-1185">Reference proteome</keyword>
<evidence type="ECO:0000313" key="9">
    <source>
        <dbReference type="EMBL" id="CAL5223433.1"/>
    </source>
</evidence>
<comment type="caution">
    <text evidence="9">The sequence shown here is derived from an EMBL/GenBank/DDBJ whole genome shotgun (WGS) entry which is preliminary data.</text>
</comment>
<feature type="domain" description="Metallo-beta-lactamase" evidence="8">
    <location>
        <begin position="99"/>
        <end position="296"/>
    </location>
</feature>
<feature type="region of interest" description="Disordered" evidence="7">
    <location>
        <begin position="686"/>
        <end position="757"/>
    </location>
</feature>
<dbReference type="Gene3D" id="3.60.15.10">
    <property type="entry name" value="Ribonuclease Z/Hydroxyacylglutathione hydrolase-like"/>
    <property type="match status" value="1"/>
</dbReference>
<dbReference type="Pfam" id="PF07521">
    <property type="entry name" value="RMMBL"/>
    <property type="match status" value="1"/>
</dbReference>
<dbReference type="InterPro" id="IPR011108">
    <property type="entry name" value="RMMBL"/>
</dbReference>
<keyword evidence="1" id="KW-0540">Nuclease</keyword>
<dbReference type="SUPFAM" id="SSF56281">
    <property type="entry name" value="Metallo-hydrolase/oxidoreductase"/>
    <property type="match status" value="1"/>
</dbReference>
<keyword evidence="6" id="KW-0694">RNA-binding</keyword>
<dbReference type="PANTHER" id="PTHR43694">
    <property type="entry name" value="RIBONUCLEASE J"/>
    <property type="match status" value="1"/>
</dbReference>
<gene>
    <name evidence="9" type="primary">g5947</name>
    <name evidence="9" type="ORF">VP750_LOCUS5092</name>
</gene>
<proteinExistence type="predicted"/>
<dbReference type="InterPro" id="IPR001279">
    <property type="entry name" value="Metallo-B-lactamas"/>
</dbReference>
<dbReference type="Pfam" id="PF12706">
    <property type="entry name" value="Lactamase_B_2"/>
    <property type="match status" value="1"/>
</dbReference>
<evidence type="ECO:0000259" key="8">
    <source>
        <dbReference type="SMART" id="SM00849"/>
    </source>
</evidence>